<dbReference type="SUPFAM" id="SSF52540">
    <property type="entry name" value="P-loop containing nucleoside triphosphate hydrolases"/>
    <property type="match status" value="1"/>
</dbReference>
<evidence type="ECO:0000259" key="2">
    <source>
        <dbReference type="PROSITE" id="PS51194"/>
    </source>
</evidence>
<dbReference type="SMART" id="SM00490">
    <property type="entry name" value="HELICc"/>
    <property type="match status" value="1"/>
</dbReference>
<proteinExistence type="predicted"/>
<feature type="domain" description="Helicase C-terminal" evidence="2">
    <location>
        <begin position="833"/>
        <end position="1014"/>
    </location>
</feature>
<keyword evidence="3" id="KW-0347">Helicase</keyword>
<reference evidence="4" key="1">
    <citation type="journal article" date="2019" name="Int. J. Syst. Evol. Microbiol.">
        <title>The Global Catalogue of Microorganisms (GCM) 10K type strain sequencing project: providing services to taxonomists for standard genome sequencing and annotation.</title>
        <authorList>
            <consortium name="The Broad Institute Genomics Platform"/>
            <consortium name="The Broad Institute Genome Sequencing Center for Infectious Disease"/>
            <person name="Wu L."/>
            <person name="Ma J."/>
        </authorList>
    </citation>
    <scope>NUCLEOTIDE SEQUENCE [LARGE SCALE GENOMIC DNA]</scope>
    <source>
        <strain evidence="4">ZS-22-S1</strain>
    </source>
</reference>
<organism evidence="3 4">
    <name type="scientific">Actinophytocola glycyrrhizae</name>
    <dbReference type="NCBI Taxonomy" id="2044873"/>
    <lineage>
        <taxon>Bacteria</taxon>
        <taxon>Bacillati</taxon>
        <taxon>Actinomycetota</taxon>
        <taxon>Actinomycetes</taxon>
        <taxon>Pseudonocardiales</taxon>
        <taxon>Pseudonocardiaceae</taxon>
    </lineage>
</organism>
<keyword evidence="3" id="KW-0378">Hydrolase</keyword>
<gene>
    <name evidence="3" type="primary">drmA</name>
    <name evidence="3" type="ORF">ACFPCV_13915</name>
</gene>
<feature type="compositionally biased region" description="Acidic residues" evidence="1">
    <location>
        <begin position="59"/>
        <end position="76"/>
    </location>
</feature>
<dbReference type="Proteomes" id="UP001595859">
    <property type="component" value="Unassembled WGS sequence"/>
</dbReference>
<feature type="region of interest" description="Disordered" evidence="1">
    <location>
        <begin position="28"/>
        <end position="91"/>
    </location>
</feature>
<comment type="caution">
    <text evidence="3">The sequence shown here is derived from an EMBL/GenBank/DDBJ whole genome shotgun (WGS) entry which is preliminary data.</text>
</comment>
<dbReference type="GO" id="GO:0004386">
    <property type="term" value="F:helicase activity"/>
    <property type="evidence" value="ECO:0007669"/>
    <property type="project" value="UniProtKB-KW"/>
</dbReference>
<evidence type="ECO:0000313" key="3">
    <source>
        <dbReference type="EMBL" id="MFC4854602.1"/>
    </source>
</evidence>
<keyword evidence="4" id="KW-1185">Reference proteome</keyword>
<dbReference type="InterPro" id="IPR027417">
    <property type="entry name" value="P-loop_NTPase"/>
</dbReference>
<evidence type="ECO:0000256" key="1">
    <source>
        <dbReference type="SAM" id="MobiDB-lite"/>
    </source>
</evidence>
<sequence length="1171" mass="129857">MTRQTVLAVPDPAAIRDELQQLVLNDLHGPLGGEHEEFGNEDPLDRYPLGRLAPRGETVEPDTQDDLADADAGDLTEGDREPSAPNTSSLALSSIGCTTTVSRATTELLVTAKWASYKRVTAETEGSGPDRVWRRIPMGGTVTVPLTEGTVQARSVDARLPEVVVRGRVRAHNGDWLVTLFLANQQARPQGRGAGSWIFQVELSASAPGEADVFLPRPDQPSGGDEVDKAEYRRLAMAYRFHPEIAVGHGTAVRVTRRTDTSRAAYRVSTATVPEYEIPATDVPNPRDDEDLPELADVELDMAELGRLAEGEPDSLLAALNPLVDGYRNWIAARAEEAARPDALLGDHARQVTESLDAARHAADRIAAGVALLGADPAARRAFGFANRAMAMQRVHSMVAADRRADPTRLLDDVARELDTPDNHRWRPFQLAFVLLNLPSLADPSHPERADDPDQAIADLLWFPTGGGKTEAYLGLTAFTLAVRRLQPMHGELRTDTGLAVLMRYTLRLLTIQQFERAATLICATEVLRRADEPTWGTTPFRLGLWVGGRVTPNRTDDAADWLTEVRRSTGRPSRGQGSPHQLTTCPWCGTSIEKGRDIEVDLRVYRRTYVICPDAFCPFGVIAGPSDPENRGLPVLVVDEEIYRHPPSLLIGTVDKFAQLAWKGETANLFGRATTRCERHGLLSEDIEHADWERGTHPAVGGAPAARTVGTQPSRPPDLIIQDELHLISGPLGSLVGLYETAVDRLASFELPDGRFVRPKVIASTATVRRAGRQIRALFHRRTEVFPPPGLTVNDNYFARQRPTDKKPGRRYVGICAHGIRIKSTLIRVYVSVLGAAQRLHERYGHNEVTDPYMTLVGYFNSLRDLGGMRRLVEDDVSTRLTRADRRGLARRYDPIQVELTSRRSSDEIRPLLDQLAVTFTGKRVRGARPPIDVLLATNMIAVGVDVSRLGVMVVANQPKSTAEYIQASSRVGRQAPGLVFTVLNWARPRDLSHYERFEHFHATVYRNVEALSVTPFADRAIDRGLMGVLVSLVRELERAYNGNLRAQDFDRNSQLADHVVRFLTRRADVDGERRVRRRVEDELDNRLDMWRTARFRPGRRLAYDRPRNTDDVAGLLRRPDEGRWSQLTCPTSLREVEPGIQLQLLPGADLVGTDPPFRRPDVDDSGSNA</sequence>
<keyword evidence="3" id="KW-0067">ATP-binding</keyword>
<accession>A0ABV9RZ34</accession>
<dbReference type="Gene3D" id="3.40.50.300">
    <property type="entry name" value="P-loop containing nucleotide triphosphate hydrolases"/>
    <property type="match status" value="1"/>
</dbReference>
<dbReference type="PROSITE" id="PS51194">
    <property type="entry name" value="HELICASE_CTER"/>
    <property type="match status" value="1"/>
</dbReference>
<protein>
    <submittedName>
        <fullName evidence="3">DISARM system helicase DrmA</fullName>
    </submittedName>
</protein>
<dbReference type="Pfam" id="PF00271">
    <property type="entry name" value="Helicase_C"/>
    <property type="match status" value="1"/>
</dbReference>
<name>A0ABV9RZ34_9PSEU</name>
<keyword evidence="3" id="KW-0547">Nucleotide-binding</keyword>
<dbReference type="NCBIfam" id="NF038325">
    <property type="entry name" value="DISARM_DrmAS"/>
    <property type="match status" value="1"/>
</dbReference>
<dbReference type="CDD" id="cd18785">
    <property type="entry name" value="SF2_C"/>
    <property type="match status" value="1"/>
</dbReference>
<feature type="region of interest" description="Disordered" evidence="1">
    <location>
        <begin position="1148"/>
        <end position="1171"/>
    </location>
</feature>
<evidence type="ECO:0000313" key="4">
    <source>
        <dbReference type="Proteomes" id="UP001595859"/>
    </source>
</evidence>
<dbReference type="EMBL" id="JBHSIS010000006">
    <property type="protein sequence ID" value="MFC4854602.1"/>
    <property type="molecule type" value="Genomic_DNA"/>
</dbReference>
<dbReference type="RefSeq" id="WP_378056533.1">
    <property type="nucleotide sequence ID" value="NZ_JBHSIS010000006.1"/>
</dbReference>
<dbReference type="InterPro" id="IPR001650">
    <property type="entry name" value="Helicase_C-like"/>
</dbReference>